<comment type="caution">
    <text evidence="7">The sequence shown here is derived from an EMBL/GenBank/DDBJ whole genome shotgun (WGS) entry which is preliminary data.</text>
</comment>
<evidence type="ECO:0000256" key="4">
    <source>
        <dbReference type="PIRSR" id="PIRSR000103-1"/>
    </source>
</evidence>
<dbReference type="PROSITE" id="PS00895">
    <property type="entry name" value="3_HYDROXYISOBUT_DH"/>
    <property type="match status" value="1"/>
</dbReference>
<dbReference type="GO" id="GO:0051287">
    <property type="term" value="F:NAD binding"/>
    <property type="evidence" value="ECO:0007669"/>
    <property type="project" value="InterPro"/>
</dbReference>
<organism evidence="7 8">
    <name type="scientific">Ileibacterium valens</name>
    <dbReference type="NCBI Taxonomy" id="1862668"/>
    <lineage>
        <taxon>Bacteria</taxon>
        <taxon>Bacillati</taxon>
        <taxon>Bacillota</taxon>
        <taxon>Erysipelotrichia</taxon>
        <taxon>Erysipelotrichales</taxon>
        <taxon>Erysipelotrichaceae</taxon>
        <taxon>Ileibacterium</taxon>
    </lineage>
</organism>
<accession>A0A1U7NIV9</accession>
<evidence type="ECO:0000256" key="3">
    <source>
        <dbReference type="ARBA" id="ARBA00023027"/>
    </source>
</evidence>
<dbReference type="InterPro" id="IPR008927">
    <property type="entry name" value="6-PGluconate_DH-like_C_sf"/>
</dbReference>
<dbReference type="Gene3D" id="1.10.1040.10">
    <property type="entry name" value="N-(1-d-carboxylethyl)-l-norvaline Dehydrogenase, domain 2"/>
    <property type="match status" value="1"/>
</dbReference>
<dbReference type="Pfam" id="PF03446">
    <property type="entry name" value="NAD_binding_2"/>
    <property type="match status" value="1"/>
</dbReference>
<dbReference type="GO" id="GO:0016054">
    <property type="term" value="P:organic acid catabolic process"/>
    <property type="evidence" value="ECO:0007669"/>
    <property type="project" value="UniProtKB-ARBA"/>
</dbReference>
<dbReference type="SUPFAM" id="SSF48179">
    <property type="entry name" value="6-phosphogluconate dehydrogenase C-terminal domain-like"/>
    <property type="match status" value="1"/>
</dbReference>
<dbReference type="InterPro" id="IPR029154">
    <property type="entry name" value="HIBADH-like_NADP-bd"/>
</dbReference>
<feature type="domain" description="6-phosphogluconate dehydrogenase NADP-binding" evidence="5">
    <location>
        <begin position="6"/>
        <end position="163"/>
    </location>
</feature>
<feature type="domain" description="3-hydroxyisobutyrate dehydrogenase-like NAD-binding" evidence="6">
    <location>
        <begin position="169"/>
        <end position="279"/>
    </location>
</feature>
<dbReference type="InterPro" id="IPR015815">
    <property type="entry name" value="HIBADH-related"/>
</dbReference>
<sequence length="291" mass="31840">MNKPAIAFIGLGVMGTGMARNLMKNGYTVHAWARHPQKPNVQALKNEGIILHETLQEALKSADVVITIVGYPQDVESLYLQPDGILDHLESGKYAIDMTSSDPELAKTIHEKGRERGIHVLDAPVTGGDAGAKNGTLSILVGGNPEDFETVLSVFEAMGTNIRRFGEAGSGQKAKLANQILISGTMAALAEAWTYAKESGLDLELLYDALKTGAAGSKSMDLYWPRLLKNDKEPGFYVKHFIKDMNLALNQAEKLDLDLPVLEKTRDEYVSLHEDDLGTQALVDYYDPKKK</sequence>
<evidence type="ECO:0000313" key="7">
    <source>
        <dbReference type="EMBL" id="OLU42711.1"/>
    </source>
</evidence>
<evidence type="ECO:0000256" key="2">
    <source>
        <dbReference type="ARBA" id="ARBA00023002"/>
    </source>
</evidence>
<dbReference type="GO" id="GO:0050661">
    <property type="term" value="F:NADP binding"/>
    <property type="evidence" value="ECO:0007669"/>
    <property type="project" value="InterPro"/>
</dbReference>
<dbReference type="EMBL" id="MPJW01000041">
    <property type="protein sequence ID" value="OLU42711.1"/>
    <property type="molecule type" value="Genomic_DNA"/>
</dbReference>
<reference evidence="7 8" key="1">
    <citation type="submission" date="2016-11" db="EMBL/GenBank/DDBJ databases">
        <title>Description of two novel members of the family Erysipelotrichaceae: Ileibacterium lipovorans gen. nov., sp. nov. and Dubosiella newyorkensis, gen. nov., sp. nov.</title>
        <authorList>
            <person name="Cox L.M."/>
            <person name="Sohn J."/>
            <person name="Tyrrell K.L."/>
            <person name="Citron D.M."/>
            <person name="Lawson P.A."/>
            <person name="Patel N.B."/>
            <person name="Iizumi T."/>
            <person name="Perez-Perez G.I."/>
            <person name="Goldstein E.J."/>
            <person name="Blaser M.J."/>
        </authorList>
    </citation>
    <scope>NUCLEOTIDE SEQUENCE [LARGE SCALE GENOMIC DNA]</scope>
    <source>
        <strain evidence="7 8">NYU-BL-A3</strain>
    </source>
</reference>
<dbReference type="PANTHER" id="PTHR43060">
    <property type="entry name" value="3-HYDROXYISOBUTYRATE DEHYDROGENASE-LIKE 1, MITOCHONDRIAL-RELATED"/>
    <property type="match status" value="1"/>
</dbReference>
<keyword evidence="3" id="KW-0520">NAD</keyword>
<dbReference type="InterPro" id="IPR002204">
    <property type="entry name" value="3-OH-isobutyrate_DH-rel_CS"/>
</dbReference>
<dbReference type="Gene3D" id="3.40.50.720">
    <property type="entry name" value="NAD(P)-binding Rossmann-like Domain"/>
    <property type="match status" value="1"/>
</dbReference>
<evidence type="ECO:0000259" key="6">
    <source>
        <dbReference type="Pfam" id="PF14833"/>
    </source>
</evidence>
<dbReference type="AlphaFoldDB" id="A0A1U7NIV9"/>
<gene>
    <name evidence="7" type="ORF">BO222_01135</name>
</gene>
<evidence type="ECO:0000313" key="8">
    <source>
        <dbReference type="Proteomes" id="UP000186341"/>
    </source>
</evidence>
<dbReference type="OrthoDB" id="9786703at2"/>
<dbReference type="InterPro" id="IPR036291">
    <property type="entry name" value="NAD(P)-bd_dom_sf"/>
</dbReference>
<protein>
    <submittedName>
        <fullName evidence="7">Oxidoreductase</fullName>
    </submittedName>
</protein>
<dbReference type="GO" id="GO:0016491">
    <property type="term" value="F:oxidoreductase activity"/>
    <property type="evidence" value="ECO:0007669"/>
    <property type="project" value="UniProtKB-KW"/>
</dbReference>
<dbReference type="PANTHER" id="PTHR43060:SF15">
    <property type="entry name" value="3-HYDROXYISOBUTYRATE DEHYDROGENASE-LIKE 1, MITOCHONDRIAL-RELATED"/>
    <property type="match status" value="1"/>
</dbReference>
<proteinExistence type="inferred from homology"/>
<feature type="active site" evidence="4">
    <location>
        <position position="175"/>
    </location>
</feature>
<evidence type="ECO:0000259" key="5">
    <source>
        <dbReference type="Pfam" id="PF03446"/>
    </source>
</evidence>
<keyword evidence="2" id="KW-0560">Oxidoreductase</keyword>
<name>A0A1U7NIV9_9FIRM</name>
<dbReference type="SUPFAM" id="SSF51735">
    <property type="entry name" value="NAD(P)-binding Rossmann-fold domains"/>
    <property type="match status" value="1"/>
</dbReference>
<dbReference type="InterPro" id="IPR013328">
    <property type="entry name" value="6PGD_dom2"/>
</dbReference>
<evidence type="ECO:0000256" key="1">
    <source>
        <dbReference type="ARBA" id="ARBA00009080"/>
    </source>
</evidence>
<dbReference type="PIRSF" id="PIRSF000103">
    <property type="entry name" value="HIBADH"/>
    <property type="match status" value="1"/>
</dbReference>
<dbReference type="GeneID" id="82201849"/>
<dbReference type="InterPro" id="IPR006115">
    <property type="entry name" value="6PGDH_NADP-bd"/>
</dbReference>
<keyword evidence="8" id="KW-1185">Reference proteome</keyword>
<dbReference type="Pfam" id="PF14833">
    <property type="entry name" value="NAD_binding_11"/>
    <property type="match status" value="1"/>
</dbReference>
<dbReference type="RefSeq" id="WP_075817633.1">
    <property type="nucleotide sequence ID" value="NZ_CAPNHH010000133.1"/>
</dbReference>
<dbReference type="Proteomes" id="UP000186341">
    <property type="component" value="Unassembled WGS sequence"/>
</dbReference>
<comment type="similarity">
    <text evidence="1">Belongs to the HIBADH-related family.</text>
</comment>